<proteinExistence type="predicted"/>
<gene>
    <name evidence="1" type="ORF">MRB53_011110</name>
</gene>
<comment type="caution">
    <text evidence="1">The sequence shown here is derived from an EMBL/GenBank/DDBJ whole genome shotgun (WGS) entry which is preliminary data.</text>
</comment>
<evidence type="ECO:0000313" key="2">
    <source>
        <dbReference type="Proteomes" id="UP001234297"/>
    </source>
</evidence>
<reference evidence="1 2" key="1">
    <citation type="journal article" date="2022" name="Hortic Res">
        <title>A haplotype resolved chromosomal level avocado genome allows analysis of novel avocado genes.</title>
        <authorList>
            <person name="Nath O."/>
            <person name="Fletcher S.J."/>
            <person name="Hayward A."/>
            <person name="Shaw L.M."/>
            <person name="Masouleh A.K."/>
            <person name="Furtado A."/>
            <person name="Henry R.J."/>
            <person name="Mitter N."/>
        </authorList>
    </citation>
    <scope>NUCLEOTIDE SEQUENCE [LARGE SCALE GENOMIC DNA]</scope>
    <source>
        <strain evidence="2">cv. Hass</strain>
    </source>
</reference>
<name>A0ACC2LUI9_PERAE</name>
<evidence type="ECO:0000313" key="1">
    <source>
        <dbReference type="EMBL" id="KAJ8636843.1"/>
    </source>
</evidence>
<sequence>MSSGRAQALPSAKTTMGSLTARSVAANGLPNIPSMSGLHMSATPAGCSRPPALGENFGGESSTMMATGDTEARVVSTATAGGGEAGASPACWGASKASP</sequence>
<protein>
    <submittedName>
        <fullName evidence="1">Uncharacterized protein</fullName>
    </submittedName>
</protein>
<accession>A0ACC2LUI9</accession>
<organism evidence="1 2">
    <name type="scientific">Persea americana</name>
    <name type="common">Avocado</name>
    <dbReference type="NCBI Taxonomy" id="3435"/>
    <lineage>
        <taxon>Eukaryota</taxon>
        <taxon>Viridiplantae</taxon>
        <taxon>Streptophyta</taxon>
        <taxon>Embryophyta</taxon>
        <taxon>Tracheophyta</taxon>
        <taxon>Spermatophyta</taxon>
        <taxon>Magnoliopsida</taxon>
        <taxon>Magnoliidae</taxon>
        <taxon>Laurales</taxon>
        <taxon>Lauraceae</taxon>
        <taxon>Persea</taxon>
    </lineage>
</organism>
<keyword evidence="2" id="KW-1185">Reference proteome</keyword>
<dbReference type="EMBL" id="CM056811">
    <property type="protein sequence ID" value="KAJ8636843.1"/>
    <property type="molecule type" value="Genomic_DNA"/>
</dbReference>
<dbReference type="Proteomes" id="UP001234297">
    <property type="component" value="Chromosome 3"/>
</dbReference>